<reference evidence="1" key="1">
    <citation type="submission" date="2013-03" db="EMBL/GenBank/DDBJ databases">
        <authorList>
            <person name="Harkins D.M."/>
            <person name="Durkin A.S."/>
            <person name="Brinkac L.M."/>
            <person name="Haft D.H."/>
            <person name="Selengut J.D."/>
            <person name="Sanka R."/>
            <person name="DePew J."/>
            <person name="Purushe J."/>
            <person name="Hartskeerl R.A."/>
            <person name="Ahmed A."/>
            <person name="van der Linden H."/>
            <person name="Goris M.G.A."/>
            <person name="Vinetz J.M."/>
            <person name="Sutton G.G."/>
            <person name="Nierman W.C."/>
            <person name="Fouts D.E."/>
        </authorList>
    </citation>
    <scope>NUCLEOTIDE SEQUENCE [LARGE SCALE GENOMIC DNA]</scope>
    <source>
        <strain evidence="1">ICFT</strain>
    </source>
</reference>
<protein>
    <submittedName>
        <fullName evidence="1">Uncharacterized protein</fullName>
    </submittedName>
</protein>
<gene>
    <name evidence="1" type="ORF">LEP1GSC060_1470</name>
</gene>
<accession>N1W7K4</accession>
<dbReference type="AlphaFoldDB" id="N1W7K4"/>
<comment type="caution">
    <text evidence="1">The sequence shown here is derived from an EMBL/GenBank/DDBJ whole genome shotgun (WGS) entry which is preliminary data.</text>
</comment>
<dbReference type="STRING" id="1218598.LEP1GSC060_1470"/>
<dbReference type="Proteomes" id="UP000012313">
    <property type="component" value="Unassembled WGS sequence"/>
</dbReference>
<dbReference type="EMBL" id="AOHC02000052">
    <property type="protein sequence ID" value="EMY76196.1"/>
    <property type="molecule type" value="Genomic_DNA"/>
</dbReference>
<organism evidence="1 2">
    <name type="scientific">Leptospira weilii serovar Ranarum str. ICFT</name>
    <dbReference type="NCBI Taxonomy" id="1218598"/>
    <lineage>
        <taxon>Bacteria</taxon>
        <taxon>Pseudomonadati</taxon>
        <taxon>Spirochaetota</taxon>
        <taxon>Spirochaetia</taxon>
        <taxon>Leptospirales</taxon>
        <taxon>Leptospiraceae</taxon>
        <taxon>Leptospira</taxon>
    </lineage>
</organism>
<proteinExistence type="predicted"/>
<keyword evidence="2" id="KW-1185">Reference proteome</keyword>
<evidence type="ECO:0000313" key="1">
    <source>
        <dbReference type="EMBL" id="EMY76196.1"/>
    </source>
</evidence>
<sequence length="48" mass="5834">MTTRIFSQRSVLRRASIYSNPPLFYMRFYPQVLRFVNDLNFSNGFRIL</sequence>
<evidence type="ECO:0000313" key="2">
    <source>
        <dbReference type="Proteomes" id="UP000012313"/>
    </source>
</evidence>
<name>N1W7K4_9LEPT</name>